<dbReference type="Gene3D" id="3.30.1490.480">
    <property type="entry name" value="Endolytic murein transglycosylase"/>
    <property type="match status" value="1"/>
</dbReference>
<name>A0ABW1R280_9ACTN</name>
<evidence type="ECO:0000256" key="8">
    <source>
        <dbReference type="SAM" id="MobiDB-lite"/>
    </source>
</evidence>
<dbReference type="EC" id="4.2.2.29" evidence="7"/>
<comment type="function">
    <text evidence="7">Functions as a peptidoglycan terminase that cleaves nascent peptidoglycan strands endolytically to terminate their elongation.</text>
</comment>
<feature type="transmembrane region" description="Helical" evidence="7">
    <location>
        <begin position="65"/>
        <end position="86"/>
    </location>
</feature>
<dbReference type="HAMAP" id="MF_02065">
    <property type="entry name" value="MltG"/>
    <property type="match status" value="1"/>
</dbReference>
<keyword evidence="1 7" id="KW-1003">Cell membrane</keyword>
<sequence length="423" mass="44373">MSEFPTPDDTQSDLVPVTDPRSTPPARASRGGSRRAPTKAELRRARRAGGGGRSSGGGGRAKRGLVGILVIVLAVVLGAGALFWGATQGVKAVQGMFAGPEDFSGTGNGDDVLFEVAQGDTASAIGRGLKEQGVVASVQAFIDAANADPASSGIQVGHYALKPGMSAQAALDVLANPANKIQATVTVPEGLRVEDVVDLLVKKTDFTRGALEKALRNPDLGLPEYAEGNPEGYLFPATYAIAPGDTALDLMSAMVERWGQAAREFDLENRAAELGKTPQEIMTIASLVEAEGRGDAMAKIARVIYNRLDGPGNKGGTNGLLQIDAAVNYALGQTGTTEFTEAQKASVASSPYNTYYQVGLPPTPIEAPGDDAIEAALNPAEGDWYYYVTVDLETGETRFSENYSDFLVDKAAYKNYCLGSDRC</sequence>
<keyword evidence="2 7" id="KW-0812">Transmembrane</keyword>
<keyword evidence="4 7" id="KW-0472">Membrane</keyword>
<comment type="caution">
    <text evidence="9">The sequence shown here is derived from an EMBL/GenBank/DDBJ whole genome shotgun (WGS) entry which is preliminary data.</text>
</comment>
<evidence type="ECO:0000256" key="2">
    <source>
        <dbReference type="ARBA" id="ARBA00022692"/>
    </source>
</evidence>
<proteinExistence type="inferred from homology"/>
<evidence type="ECO:0000256" key="1">
    <source>
        <dbReference type="ARBA" id="ARBA00022475"/>
    </source>
</evidence>
<evidence type="ECO:0000256" key="6">
    <source>
        <dbReference type="ARBA" id="ARBA00023316"/>
    </source>
</evidence>
<dbReference type="RefSeq" id="WP_128220889.1">
    <property type="nucleotide sequence ID" value="NZ_CP034929.1"/>
</dbReference>
<dbReference type="PANTHER" id="PTHR30518:SF2">
    <property type="entry name" value="ENDOLYTIC MUREIN TRANSGLYCOSYLASE"/>
    <property type="match status" value="1"/>
</dbReference>
<comment type="catalytic activity">
    <reaction evidence="7">
        <text>a peptidoglycan chain = a peptidoglycan chain with N-acetyl-1,6-anhydromuramyl-[peptide] at the reducing end + a peptidoglycan chain with N-acetylglucosamine at the non-reducing end.</text>
        <dbReference type="EC" id="4.2.2.29"/>
    </reaction>
</comment>
<dbReference type="CDD" id="cd08010">
    <property type="entry name" value="MltG_like"/>
    <property type="match status" value="1"/>
</dbReference>
<comment type="similarity">
    <text evidence="7">Belongs to the transglycosylase MltG family.</text>
</comment>
<evidence type="ECO:0000313" key="10">
    <source>
        <dbReference type="Proteomes" id="UP001596098"/>
    </source>
</evidence>
<gene>
    <name evidence="7 9" type="primary">mltG</name>
    <name evidence="9" type="ORF">ACFPWU_13675</name>
</gene>
<organism evidence="9 10">
    <name type="scientific">Nocardioides yefusunii</name>
    <dbReference type="NCBI Taxonomy" id="2500546"/>
    <lineage>
        <taxon>Bacteria</taxon>
        <taxon>Bacillati</taxon>
        <taxon>Actinomycetota</taxon>
        <taxon>Actinomycetes</taxon>
        <taxon>Propionibacteriales</taxon>
        <taxon>Nocardioidaceae</taxon>
        <taxon>Nocardioides</taxon>
    </lineage>
</organism>
<evidence type="ECO:0000256" key="7">
    <source>
        <dbReference type="HAMAP-Rule" id="MF_02065"/>
    </source>
</evidence>
<dbReference type="InterPro" id="IPR003770">
    <property type="entry name" value="MLTG-like"/>
</dbReference>
<keyword evidence="10" id="KW-1185">Reference proteome</keyword>
<evidence type="ECO:0000256" key="4">
    <source>
        <dbReference type="ARBA" id="ARBA00023136"/>
    </source>
</evidence>
<feature type="compositionally biased region" description="Gly residues" evidence="8">
    <location>
        <begin position="48"/>
        <end position="59"/>
    </location>
</feature>
<comment type="subcellular location">
    <subcellularLocation>
        <location evidence="7">Cell membrane</location>
        <topology evidence="7">Single-pass membrane protein</topology>
    </subcellularLocation>
</comment>
<protein>
    <recommendedName>
        <fullName evidence="7">Endolytic murein transglycosylase</fullName>
        <ecNumber evidence="7">4.2.2.29</ecNumber>
    </recommendedName>
    <alternativeName>
        <fullName evidence="7">Peptidoglycan lytic transglycosylase</fullName>
    </alternativeName>
    <alternativeName>
        <fullName evidence="7">Peptidoglycan polymerization terminase</fullName>
    </alternativeName>
</protein>
<dbReference type="Proteomes" id="UP001596098">
    <property type="component" value="Unassembled WGS sequence"/>
</dbReference>
<feature type="site" description="Important for catalytic activity" evidence="7">
    <location>
        <position position="291"/>
    </location>
</feature>
<evidence type="ECO:0000256" key="3">
    <source>
        <dbReference type="ARBA" id="ARBA00022989"/>
    </source>
</evidence>
<evidence type="ECO:0000256" key="5">
    <source>
        <dbReference type="ARBA" id="ARBA00023239"/>
    </source>
</evidence>
<dbReference type="Pfam" id="PF02618">
    <property type="entry name" value="YceG"/>
    <property type="match status" value="1"/>
</dbReference>
<evidence type="ECO:0000313" key="9">
    <source>
        <dbReference type="EMBL" id="MFC6154713.1"/>
    </source>
</evidence>
<keyword evidence="3 7" id="KW-1133">Transmembrane helix</keyword>
<keyword evidence="6 7" id="KW-0961">Cell wall biogenesis/degradation</keyword>
<accession>A0ABW1R280</accession>
<keyword evidence="5 7" id="KW-0456">Lyase</keyword>
<reference evidence="10" key="1">
    <citation type="journal article" date="2019" name="Int. J. Syst. Evol. Microbiol.">
        <title>The Global Catalogue of Microorganisms (GCM) 10K type strain sequencing project: providing services to taxonomists for standard genome sequencing and annotation.</title>
        <authorList>
            <consortium name="The Broad Institute Genomics Platform"/>
            <consortium name="The Broad Institute Genome Sequencing Center for Infectious Disease"/>
            <person name="Wu L."/>
            <person name="Ma J."/>
        </authorList>
    </citation>
    <scope>NUCLEOTIDE SEQUENCE [LARGE SCALE GENOMIC DNA]</scope>
    <source>
        <strain evidence="10">DFY28</strain>
    </source>
</reference>
<dbReference type="NCBIfam" id="TIGR00247">
    <property type="entry name" value="endolytic transglycosylase MltG"/>
    <property type="match status" value="1"/>
</dbReference>
<dbReference type="EMBL" id="JBHSQI010000008">
    <property type="protein sequence ID" value="MFC6154713.1"/>
    <property type="molecule type" value="Genomic_DNA"/>
</dbReference>
<feature type="region of interest" description="Disordered" evidence="8">
    <location>
        <begin position="1"/>
        <end position="60"/>
    </location>
</feature>
<dbReference type="PANTHER" id="PTHR30518">
    <property type="entry name" value="ENDOLYTIC MUREIN TRANSGLYCOSYLASE"/>
    <property type="match status" value="1"/>
</dbReference>